<sequence>MNKKTISVLLIGLLFTMLLSTPALALAQYSLELNLSKSTFRKGEDVAGSGIVALNGKGVSGAQVTLKICDAADSSIYEIGQCTADGQGRFQFAFKLPADIAIGTYKLVGKAFDAEKESAFELKNKESQSLLASIRIITNGKTVEKGKTLQLQLEGTMSDGSKVPASQLNDAIWSSSNPSIATVGPKNGLVKAEAKGVATITAKVGNLTDAIDITVIEVTSSNGGGGTTLVLEPSINTRGNTATLFLENAKYGKAQVAPSIIQTLAKDNKPLVVENKGIKIEFAPQSLMTSELTKALEDKNAKLELGAKALTNEEKQEVIQKAALGGNTGLLEIGGMVVELTAQVITKNTNGAVVATKIANFTEPVAVTLDLSGLKLTEQDIAQLTAVRYVKDEQGNIIPVKLGGTYDSKTKTFIFYTDQFSLYSVVKASKLMKIDLEIGKTTTKVNGQSKNNDVAPTIVNNRTMVPVRFIAENLGAEVNWFGDTRTVEMKLDSKTLRMAIDMPIKGFDTSPTIVNGRTLVPLRYVSEELGANVLWFPSTKTVQIVK</sequence>
<accession>A0A140LBT6</accession>
<dbReference type="STRING" id="520762.AN619_03210"/>
<dbReference type="OrthoDB" id="1808867at2"/>
<proteinExistence type="predicted"/>
<evidence type="ECO:0000259" key="2">
    <source>
        <dbReference type="SMART" id="SM00635"/>
    </source>
</evidence>
<dbReference type="InterPro" id="IPR003343">
    <property type="entry name" value="Big_2"/>
</dbReference>
<dbReference type="PATRIC" id="fig|520762.4.peg.361"/>
<dbReference type="Gene3D" id="2.60.40.1080">
    <property type="match status" value="1"/>
</dbReference>
<dbReference type="Pfam" id="PF02368">
    <property type="entry name" value="Big_2"/>
    <property type="match status" value="1"/>
</dbReference>
<dbReference type="InterPro" id="IPR012854">
    <property type="entry name" value="Cu_amine_oxidase-like_N"/>
</dbReference>
<dbReference type="EMBL" id="LOEE01000008">
    <property type="protein sequence ID" value="KXG78011.1"/>
    <property type="molecule type" value="Genomic_DNA"/>
</dbReference>
<evidence type="ECO:0000313" key="4">
    <source>
        <dbReference type="Proteomes" id="UP000070456"/>
    </source>
</evidence>
<organism evidence="3 4">
    <name type="scientific">Thermotalea metallivorans</name>
    <dbReference type="NCBI Taxonomy" id="520762"/>
    <lineage>
        <taxon>Bacteria</taxon>
        <taxon>Bacillati</taxon>
        <taxon>Bacillota</taxon>
        <taxon>Clostridia</taxon>
        <taxon>Peptostreptococcales</taxon>
        <taxon>Thermotaleaceae</taxon>
        <taxon>Thermotalea</taxon>
    </lineage>
</organism>
<dbReference type="SUPFAM" id="SSF55383">
    <property type="entry name" value="Copper amine oxidase, domain N"/>
    <property type="match status" value="1"/>
</dbReference>
<keyword evidence="1" id="KW-0732">Signal</keyword>
<name>A0A140LBT6_9FIRM</name>
<feature type="chain" id="PRO_5039003807" description="BIG2 domain-containing protein" evidence="1">
    <location>
        <begin position="26"/>
        <end position="546"/>
    </location>
</feature>
<dbReference type="RefSeq" id="WP_068554438.1">
    <property type="nucleotide sequence ID" value="NZ_LOEE01000008.1"/>
</dbReference>
<dbReference type="InterPro" id="IPR036582">
    <property type="entry name" value="Mao_N_sf"/>
</dbReference>
<evidence type="ECO:0000313" key="3">
    <source>
        <dbReference type="EMBL" id="KXG78011.1"/>
    </source>
</evidence>
<dbReference type="AlphaFoldDB" id="A0A140LBT6"/>
<evidence type="ECO:0000256" key="1">
    <source>
        <dbReference type="SAM" id="SignalP"/>
    </source>
</evidence>
<dbReference type="InterPro" id="IPR008964">
    <property type="entry name" value="Invasin/intimin_cell_adhesion"/>
</dbReference>
<dbReference type="SMART" id="SM00635">
    <property type="entry name" value="BID_2"/>
    <property type="match status" value="1"/>
</dbReference>
<dbReference type="Proteomes" id="UP000070456">
    <property type="component" value="Unassembled WGS sequence"/>
</dbReference>
<comment type="caution">
    <text evidence="3">The sequence shown here is derived from an EMBL/GenBank/DDBJ whole genome shotgun (WGS) entry which is preliminary data.</text>
</comment>
<dbReference type="Pfam" id="PF07833">
    <property type="entry name" value="Cu_amine_oxidN1"/>
    <property type="match status" value="2"/>
</dbReference>
<feature type="signal peptide" evidence="1">
    <location>
        <begin position="1"/>
        <end position="25"/>
    </location>
</feature>
<feature type="domain" description="BIG2" evidence="2">
    <location>
        <begin position="130"/>
        <end position="214"/>
    </location>
</feature>
<gene>
    <name evidence="3" type="ORF">AN619_03210</name>
</gene>
<dbReference type="Gene3D" id="3.30.457.10">
    <property type="entry name" value="Copper amine oxidase-like, N-terminal domain"/>
    <property type="match status" value="1"/>
</dbReference>
<keyword evidence="4" id="KW-1185">Reference proteome</keyword>
<dbReference type="SUPFAM" id="SSF49373">
    <property type="entry name" value="Invasin/intimin cell-adhesion fragments"/>
    <property type="match status" value="1"/>
</dbReference>
<protein>
    <recommendedName>
        <fullName evidence="2">BIG2 domain-containing protein</fullName>
    </recommendedName>
</protein>
<reference evidence="3 4" key="1">
    <citation type="submission" date="2015-12" db="EMBL/GenBank/DDBJ databases">
        <title>Draft genome sequence of the thermoanaerobe Thermotalea metallivorans, an isolate from the runoff channel of the Great Artesian Basin, Australia.</title>
        <authorList>
            <person name="Patel B.K."/>
        </authorList>
    </citation>
    <scope>NUCLEOTIDE SEQUENCE [LARGE SCALE GENOMIC DNA]</scope>
    <source>
        <strain evidence="3 4">B2-1</strain>
    </source>
</reference>